<name>A0A150MMZ2_9BACL</name>
<dbReference type="PATRIC" id="fig|153151.4.peg.953"/>
<comment type="caution">
    <text evidence="1">The sequence shown here is derived from an EMBL/GenBank/DDBJ whole genome shotgun (WGS) entry which is preliminary data.</text>
</comment>
<dbReference type="GeneID" id="94899420"/>
<dbReference type="Proteomes" id="UP000075324">
    <property type="component" value="Unassembled WGS sequence"/>
</dbReference>
<organism evidence="1 2">
    <name type="scientific">Parageobacillus toebii</name>
    <dbReference type="NCBI Taxonomy" id="153151"/>
    <lineage>
        <taxon>Bacteria</taxon>
        <taxon>Bacillati</taxon>
        <taxon>Bacillota</taxon>
        <taxon>Bacilli</taxon>
        <taxon>Bacillales</taxon>
        <taxon>Anoxybacillaceae</taxon>
        <taxon>Parageobacillus</taxon>
    </lineage>
</organism>
<dbReference type="EMBL" id="LQYW01000132">
    <property type="protein sequence ID" value="KYD25732.1"/>
    <property type="molecule type" value="Genomic_DNA"/>
</dbReference>
<reference evidence="1 2" key="1">
    <citation type="submission" date="2016-01" db="EMBL/GenBank/DDBJ databases">
        <title>Draft Genome Sequences of Seven Thermophilic Sporeformers Isolated from Foods.</title>
        <authorList>
            <person name="Berendsen E.M."/>
            <person name="Wells-Bennik M.H."/>
            <person name="Krawcyk A.O."/>
            <person name="De Jong A."/>
            <person name="Holsappel S."/>
            <person name="Eijlander R.T."/>
            <person name="Kuipers O.P."/>
        </authorList>
    </citation>
    <scope>NUCLEOTIDE SEQUENCE [LARGE SCALE GENOMIC DNA]</scope>
    <source>
        <strain evidence="1 2">B4110</strain>
    </source>
</reference>
<evidence type="ECO:0000313" key="2">
    <source>
        <dbReference type="Proteomes" id="UP000075324"/>
    </source>
</evidence>
<proteinExistence type="predicted"/>
<accession>A0A150MMZ2</accession>
<protein>
    <submittedName>
        <fullName evidence="1">Uncharacterized protein</fullName>
    </submittedName>
</protein>
<dbReference type="AlphaFoldDB" id="A0A150MMZ2"/>
<dbReference type="InterPro" id="IPR024562">
    <property type="entry name" value="YqhG"/>
</dbReference>
<gene>
    <name evidence="1" type="ORF">B4110_2553</name>
</gene>
<sequence length="263" mass="31293">MQQHEIHQFLERYFRANECDILEADDEYIKVQLSIEMDKELMNRPFYWHYIERTGGTPAPMQLTLITKQTEKTNSLEGERLHFGSPRLHQIFRSAQKRGGFIRLYEEVDTYQQSHIPLHPWLGLNVKISYQCDRTKDQILSLGLHLISGTIIEQFHDRLQKLKLTPKIPDYCFTISPLIKPKSGIGRLEQYIRRHIFQDDHTWAEKAKERWAEDLALLDHFYEGMEEKPECYYIEKEALEEQYKPRIIVSVINGGLFYLHPRS</sequence>
<dbReference type="Pfam" id="PF11079">
    <property type="entry name" value="YqhG"/>
    <property type="match status" value="1"/>
</dbReference>
<evidence type="ECO:0000313" key="1">
    <source>
        <dbReference type="EMBL" id="KYD25732.1"/>
    </source>
</evidence>
<dbReference type="RefSeq" id="WP_015864476.1">
    <property type="nucleotide sequence ID" value="NZ_CP070511.1"/>
</dbReference>